<dbReference type="SUPFAM" id="SSF57414">
    <property type="entry name" value="Hairpin loop containing domain-like"/>
    <property type="match status" value="1"/>
</dbReference>
<protein>
    <recommendedName>
        <fullName evidence="1">Apple domain-containing protein</fullName>
    </recommendedName>
</protein>
<name>A0A9P1MV41_9PELO</name>
<organism evidence="2 3">
    <name type="scientific">Caenorhabditis angaria</name>
    <dbReference type="NCBI Taxonomy" id="860376"/>
    <lineage>
        <taxon>Eukaryota</taxon>
        <taxon>Metazoa</taxon>
        <taxon>Ecdysozoa</taxon>
        <taxon>Nematoda</taxon>
        <taxon>Chromadorea</taxon>
        <taxon>Rhabditida</taxon>
        <taxon>Rhabditina</taxon>
        <taxon>Rhabditomorpha</taxon>
        <taxon>Rhabditoidea</taxon>
        <taxon>Rhabditidae</taxon>
        <taxon>Peloderinae</taxon>
        <taxon>Caenorhabditis</taxon>
    </lineage>
</organism>
<dbReference type="Gene3D" id="3.50.4.10">
    <property type="entry name" value="Hepatocyte Growth Factor"/>
    <property type="match status" value="1"/>
</dbReference>
<dbReference type="AlphaFoldDB" id="A0A9P1MV41"/>
<evidence type="ECO:0000259" key="1">
    <source>
        <dbReference type="PROSITE" id="PS50948"/>
    </source>
</evidence>
<sequence length="251" mass="29218">MTSCEPCTSFKKDSSKIRQKRTIEKVMDCTSDNCRRLSIALIILNIAAFTDAYSSEESEEFRAYCYNTRAGMTIPGANYKRILNVKPKSCEESCLADYSCFGFEYDRKTRSCYLKSRSISGDLVVTPDTNISFCIDESDEDRDKLHDHIINGVVAFTKQEVPNNKECMKMCEERETRYYSWRPDRKIQMEDIAELLKQEILKYNDLQILEHPPKFGTCSCLKTLHGIQLEYDAFSGIIPLRRKHHRIPRRK</sequence>
<dbReference type="Pfam" id="PF00024">
    <property type="entry name" value="PAN_1"/>
    <property type="match status" value="1"/>
</dbReference>
<feature type="domain" description="Apple" evidence="1">
    <location>
        <begin position="65"/>
        <end position="138"/>
    </location>
</feature>
<dbReference type="InterPro" id="IPR003609">
    <property type="entry name" value="Pan_app"/>
</dbReference>
<evidence type="ECO:0000313" key="2">
    <source>
        <dbReference type="EMBL" id="CAI5441309.1"/>
    </source>
</evidence>
<accession>A0A9P1MV41</accession>
<proteinExistence type="predicted"/>
<comment type="caution">
    <text evidence="2">The sequence shown here is derived from an EMBL/GenBank/DDBJ whole genome shotgun (WGS) entry which is preliminary data.</text>
</comment>
<keyword evidence="3" id="KW-1185">Reference proteome</keyword>
<dbReference type="Proteomes" id="UP001152747">
    <property type="component" value="Unassembled WGS sequence"/>
</dbReference>
<dbReference type="OrthoDB" id="5782698at2759"/>
<dbReference type="EMBL" id="CANHGI010000002">
    <property type="protein sequence ID" value="CAI5441309.1"/>
    <property type="molecule type" value="Genomic_DNA"/>
</dbReference>
<evidence type="ECO:0000313" key="3">
    <source>
        <dbReference type="Proteomes" id="UP001152747"/>
    </source>
</evidence>
<dbReference type="PROSITE" id="PS50948">
    <property type="entry name" value="PAN"/>
    <property type="match status" value="1"/>
</dbReference>
<gene>
    <name evidence="2" type="ORF">CAMP_LOCUS3946</name>
</gene>
<reference evidence="2" key="1">
    <citation type="submission" date="2022-11" db="EMBL/GenBank/DDBJ databases">
        <authorList>
            <person name="Kikuchi T."/>
        </authorList>
    </citation>
    <scope>NUCLEOTIDE SEQUENCE</scope>
    <source>
        <strain evidence="2">PS1010</strain>
    </source>
</reference>